<reference evidence="2" key="1">
    <citation type="submission" date="2022-11" db="UniProtKB">
        <authorList>
            <consortium name="WormBaseParasite"/>
        </authorList>
    </citation>
    <scope>IDENTIFICATION</scope>
</reference>
<dbReference type="Proteomes" id="UP000887561">
    <property type="component" value="Unplaced"/>
</dbReference>
<dbReference type="AlphaFoldDB" id="A0A915N8Q5"/>
<evidence type="ECO:0000313" key="1">
    <source>
        <dbReference type="Proteomes" id="UP000887561"/>
    </source>
</evidence>
<evidence type="ECO:0000313" key="2">
    <source>
        <dbReference type="WBParaSite" id="scaffold7959_cov307.g12577"/>
    </source>
</evidence>
<sequence length="267" mass="31603">MLTRPLYIAEIIYASIQKLDIQTFFGIVSTQKREELKLAMKIMKLLNPASESGFNRLVKEQNILDSVKLNGLLIWYFKPECYSKPVISSQTNESINFTDWHPFFEYNNYSKNNSSLDYYIELIENKEKIRDFFISQFKNSLNNLDLNLLTRTIILSYRVGEEQLTDFMGEEEKIELERKIDNIYFDQIEWSDNAFVNSIKCLINLERRYEFDVSVDYENDNRLLLEVGFDGLKNGQDIVPKSHFLSRMLKRLSQDILGRLDSVFREM</sequence>
<protein>
    <submittedName>
        <fullName evidence="2">Uncharacterized protein</fullName>
    </submittedName>
</protein>
<name>A0A915N8Q5_MELJA</name>
<dbReference type="WBParaSite" id="scaffold7959_cov307.g12577">
    <property type="protein sequence ID" value="scaffold7959_cov307.g12577"/>
    <property type="gene ID" value="scaffold7959_cov307.g12577"/>
</dbReference>
<accession>A0A915N8Q5</accession>
<keyword evidence="1" id="KW-1185">Reference proteome</keyword>
<proteinExistence type="predicted"/>
<organism evidence="1 2">
    <name type="scientific">Meloidogyne javanica</name>
    <name type="common">Root-knot nematode worm</name>
    <dbReference type="NCBI Taxonomy" id="6303"/>
    <lineage>
        <taxon>Eukaryota</taxon>
        <taxon>Metazoa</taxon>
        <taxon>Ecdysozoa</taxon>
        <taxon>Nematoda</taxon>
        <taxon>Chromadorea</taxon>
        <taxon>Rhabditida</taxon>
        <taxon>Tylenchina</taxon>
        <taxon>Tylenchomorpha</taxon>
        <taxon>Tylenchoidea</taxon>
        <taxon>Meloidogynidae</taxon>
        <taxon>Meloidogyninae</taxon>
        <taxon>Meloidogyne</taxon>
        <taxon>Meloidogyne incognita group</taxon>
    </lineage>
</organism>